<sequence length="80" mass="8262">MTAATSPAPQRAQRLPIGWKPPAGAAPFPARRLYTALRARDGGKSSEGVGGEADAGSQVPPQPPLTDMPRTQEEEAATAP</sequence>
<dbReference type="Proteomes" id="UP001176941">
    <property type="component" value="Chromosome 3"/>
</dbReference>
<evidence type="ECO:0000313" key="3">
    <source>
        <dbReference type="Proteomes" id="UP001176941"/>
    </source>
</evidence>
<feature type="compositionally biased region" description="Low complexity" evidence="1">
    <location>
        <begin position="21"/>
        <end position="30"/>
    </location>
</feature>
<name>A0ABN8Z9B4_RANTA</name>
<evidence type="ECO:0000313" key="2">
    <source>
        <dbReference type="EMBL" id="CAI9170483.1"/>
    </source>
</evidence>
<keyword evidence="3" id="KW-1185">Reference proteome</keyword>
<dbReference type="EMBL" id="OX459939">
    <property type="protein sequence ID" value="CAI9170483.1"/>
    <property type="molecule type" value="Genomic_DNA"/>
</dbReference>
<organism evidence="2 3">
    <name type="scientific">Rangifer tarandus platyrhynchus</name>
    <name type="common">Svalbard reindeer</name>
    <dbReference type="NCBI Taxonomy" id="3082113"/>
    <lineage>
        <taxon>Eukaryota</taxon>
        <taxon>Metazoa</taxon>
        <taxon>Chordata</taxon>
        <taxon>Craniata</taxon>
        <taxon>Vertebrata</taxon>
        <taxon>Euteleostomi</taxon>
        <taxon>Mammalia</taxon>
        <taxon>Eutheria</taxon>
        <taxon>Laurasiatheria</taxon>
        <taxon>Artiodactyla</taxon>
        <taxon>Ruminantia</taxon>
        <taxon>Pecora</taxon>
        <taxon>Cervidae</taxon>
        <taxon>Odocoileinae</taxon>
        <taxon>Rangifer</taxon>
    </lineage>
</organism>
<feature type="region of interest" description="Disordered" evidence="1">
    <location>
        <begin position="1"/>
        <end position="80"/>
    </location>
</feature>
<protein>
    <submittedName>
        <fullName evidence="2">Uncharacterized protein</fullName>
    </submittedName>
</protein>
<gene>
    <name evidence="2" type="ORF">MRATA1EN1_LOCUS19445</name>
</gene>
<evidence type="ECO:0000256" key="1">
    <source>
        <dbReference type="SAM" id="MobiDB-lite"/>
    </source>
</evidence>
<proteinExistence type="predicted"/>
<reference evidence="2" key="1">
    <citation type="submission" date="2023-04" db="EMBL/GenBank/DDBJ databases">
        <authorList>
            <consortium name="ELIXIR-Norway"/>
        </authorList>
    </citation>
    <scope>NUCLEOTIDE SEQUENCE [LARGE SCALE GENOMIC DNA]</scope>
</reference>
<accession>A0ABN8Z9B4</accession>